<dbReference type="InterPro" id="IPR052035">
    <property type="entry name" value="ZnF_BED_domain_contain"/>
</dbReference>
<accession>A0A9W7LYI3</accession>
<gene>
    <name evidence="1" type="ORF">HRI_001760900</name>
</gene>
<dbReference type="OrthoDB" id="998233at2759"/>
<evidence type="ECO:0000313" key="2">
    <source>
        <dbReference type="Proteomes" id="UP001165190"/>
    </source>
</evidence>
<protein>
    <recommendedName>
        <fullName evidence="3">hAT-like transposase RNase-H fold domain-containing protein</fullName>
    </recommendedName>
</protein>
<name>A0A9W7LYI3_HIBTR</name>
<evidence type="ECO:0000313" key="1">
    <source>
        <dbReference type="EMBL" id="GMI80916.1"/>
    </source>
</evidence>
<keyword evidence="2" id="KW-1185">Reference proteome</keyword>
<dbReference type="AlphaFoldDB" id="A0A9W7LYI3"/>
<dbReference type="PANTHER" id="PTHR46481">
    <property type="entry name" value="ZINC FINGER BED DOMAIN-CONTAINING PROTEIN 4"/>
    <property type="match status" value="1"/>
</dbReference>
<dbReference type="InterPro" id="IPR012337">
    <property type="entry name" value="RNaseH-like_sf"/>
</dbReference>
<reference evidence="1" key="1">
    <citation type="submission" date="2023-05" db="EMBL/GenBank/DDBJ databases">
        <title>Genome and transcriptome analyses reveal genes involved in the formation of fine ridges on petal epidermal cells in Hibiscus trionum.</title>
        <authorList>
            <person name="Koshimizu S."/>
            <person name="Masuda S."/>
            <person name="Ishii T."/>
            <person name="Shirasu K."/>
            <person name="Hoshino A."/>
            <person name="Arita M."/>
        </authorList>
    </citation>
    <scope>NUCLEOTIDE SEQUENCE</scope>
    <source>
        <strain evidence="1">Hamamatsu line</strain>
    </source>
</reference>
<proteinExistence type="predicted"/>
<organism evidence="1 2">
    <name type="scientific">Hibiscus trionum</name>
    <name type="common">Flower of an hour</name>
    <dbReference type="NCBI Taxonomy" id="183268"/>
    <lineage>
        <taxon>Eukaryota</taxon>
        <taxon>Viridiplantae</taxon>
        <taxon>Streptophyta</taxon>
        <taxon>Embryophyta</taxon>
        <taxon>Tracheophyta</taxon>
        <taxon>Spermatophyta</taxon>
        <taxon>Magnoliopsida</taxon>
        <taxon>eudicotyledons</taxon>
        <taxon>Gunneridae</taxon>
        <taxon>Pentapetalae</taxon>
        <taxon>rosids</taxon>
        <taxon>malvids</taxon>
        <taxon>Malvales</taxon>
        <taxon>Malvaceae</taxon>
        <taxon>Malvoideae</taxon>
        <taxon>Hibiscus</taxon>
    </lineage>
</organism>
<dbReference type="SUPFAM" id="SSF53098">
    <property type="entry name" value="Ribonuclease H-like"/>
    <property type="match status" value="1"/>
</dbReference>
<evidence type="ECO:0008006" key="3">
    <source>
        <dbReference type="Google" id="ProtNLM"/>
    </source>
</evidence>
<comment type="caution">
    <text evidence="1">The sequence shown here is derived from an EMBL/GenBank/DDBJ whole genome shotgun (WGS) entry which is preliminary data.</text>
</comment>
<dbReference type="PANTHER" id="PTHR46481:SF7">
    <property type="entry name" value="ZINC FINGER BED DOMAIN-CONTAINING PROTEIN RICESLEEPER 2-LIKE"/>
    <property type="match status" value="1"/>
</dbReference>
<sequence length="89" mass="10255">MNHRNTYVANGKYMHMRCVAHVINLIVEKGVKHAFVSIDRVRAVVRWNSTYMLLNVAAKYEHAFDSYARDDNSFFLDVTVGDEVLTFDG</sequence>
<dbReference type="EMBL" id="BSYR01000018">
    <property type="protein sequence ID" value="GMI80916.1"/>
    <property type="molecule type" value="Genomic_DNA"/>
</dbReference>
<dbReference type="Proteomes" id="UP001165190">
    <property type="component" value="Unassembled WGS sequence"/>
</dbReference>